<evidence type="ECO:0000256" key="2">
    <source>
        <dbReference type="ARBA" id="ARBA00010875"/>
    </source>
</evidence>
<keyword evidence="3" id="KW-0540">Nuclease</keyword>
<evidence type="ECO:0000256" key="5">
    <source>
        <dbReference type="ARBA" id="ARBA00022759"/>
    </source>
</evidence>
<keyword evidence="4" id="KW-0479">Metal-binding</keyword>
<evidence type="ECO:0000256" key="8">
    <source>
        <dbReference type="SAM" id="MobiDB-lite"/>
    </source>
</evidence>
<evidence type="ECO:0000313" key="9">
    <source>
        <dbReference type="EMBL" id="KAJ6814726.1"/>
    </source>
</evidence>
<evidence type="ECO:0000256" key="1">
    <source>
        <dbReference type="ARBA" id="ARBA00001947"/>
    </source>
</evidence>
<dbReference type="PROSITE" id="PS01306">
    <property type="entry name" value="UPF0054"/>
    <property type="match status" value="1"/>
</dbReference>
<proteinExistence type="inferred from homology"/>
<dbReference type="Proteomes" id="UP001140949">
    <property type="component" value="Unassembled WGS sequence"/>
</dbReference>
<dbReference type="GO" id="GO:0004222">
    <property type="term" value="F:metalloendopeptidase activity"/>
    <property type="evidence" value="ECO:0007669"/>
    <property type="project" value="InterPro"/>
</dbReference>
<reference evidence="9" key="1">
    <citation type="journal article" date="2023" name="GigaByte">
        <title>Genome assembly of the bearded iris, Iris pallida Lam.</title>
        <authorList>
            <person name="Bruccoleri R.E."/>
            <person name="Oakeley E.J."/>
            <person name="Faust A.M.E."/>
            <person name="Altorfer M."/>
            <person name="Dessus-Babus S."/>
            <person name="Burckhardt D."/>
            <person name="Oertli M."/>
            <person name="Naumann U."/>
            <person name="Petersen F."/>
            <person name="Wong J."/>
        </authorList>
    </citation>
    <scope>NUCLEOTIDE SEQUENCE</scope>
    <source>
        <strain evidence="9">GSM-AAB239-AS_SAM_17_03QT</strain>
    </source>
</reference>
<dbReference type="NCBIfam" id="TIGR00043">
    <property type="entry name" value="rRNA maturation RNase YbeY"/>
    <property type="match status" value="1"/>
</dbReference>
<dbReference type="Pfam" id="PF02130">
    <property type="entry name" value="YbeY"/>
    <property type="match status" value="1"/>
</dbReference>
<organism evidence="9 10">
    <name type="scientific">Iris pallida</name>
    <name type="common">Sweet iris</name>
    <dbReference type="NCBI Taxonomy" id="29817"/>
    <lineage>
        <taxon>Eukaryota</taxon>
        <taxon>Viridiplantae</taxon>
        <taxon>Streptophyta</taxon>
        <taxon>Embryophyta</taxon>
        <taxon>Tracheophyta</taxon>
        <taxon>Spermatophyta</taxon>
        <taxon>Magnoliopsida</taxon>
        <taxon>Liliopsida</taxon>
        <taxon>Asparagales</taxon>
        <taxon>Iridaceae</taxon>
        <taxon>Iridoideae</taxon>
        <taxon>Irideae</taxon>
        <taxon>Iris</taxon>
    </lineage>
</organism>
<keyword evidence="7" id="KW-0862">Zinc</keyword>
<dbReference type="SUPFAM" id="SSF55486">
    <property type="entry name" value="Metalloproteases ('zincins'), catalytic domain"/>
    <property type="match status" value="1"/>
</dbReference>
<dbReference type="InterPro" id="IPR020549">
    <property type="entry name" value="YbeY_CS"/>
</dbReference>
<sequence length="347" mass="38628">MARIVARALPLLSRSSPPPLCGTSVSFCRLPPASSPATPLTLSSSFIPPRALFLILASDSSPPWRRRSFQVVPPRGSSPSGTIFSSTRGFRKTRGRQPASKKQVRRKNNKLELSVKICIEEGLPEDPEITNIAEMLKLNAPMAMKIAFDGLKDSEYKSRDASITDVGKFEEIELSVLLCNDDFMQKLNKDWRGVDSTTDVLSMSQHIPGLDLPILMLGDIVISTETAARQAEERGHTLLDEIRILMVHGLLHLLGFDHELGEEAEAEMGKEEELVLRSLGWKGKGLIKSSYDAITDESLQPESSDGDLFLLIQFFTMSILLNDFILQTTLIVLQFEISHRNTNIYFD</sequence>
<name>A0AAX6FEG4_IRIPA</name>
<keyword evidence="5" id="KW-0255">Endonuclease</keyword>
<feature type="compositionally biased region" description="Polar residues" evidence="8">
    <location>
        <begin position="77"/>
        <end position="88"/>
    </location>
</feature>
<evidence type="ECO:0000256" key="7">
    <source>
        <dbReference type="ARBA" id="ARBA00022833"/>
    </source>
</evidence>
<dbReference type="Gene3D" id="3.40.390.30">
    <property type="entry name" value="Metalloproteases ('zincins'), catalytic domain"/>
    <property type="match status" value="1"/>
</dbReference>
<dbReference type="PANTHER" id="PTHR46986:SF1">
    <property type="entry name" value="ENDORIBONUCLEASE YBEY, CHLOROPLASTIC"/>
    <property type="match status" value="1"/>
</dbReference>
<comment type="similarity">
    <text evidence="2">Belongs to the endoribonuclease YbeY family.</text>
</comment>
<dbReference type="EMBL" id="JANAVB010029617">
    <property type="protein sequence ID" value="KAJ6814726.1"/>
    <property type="molecule type" value="Genomic_DNA"/>
</dbReference>
<protein>
    <submittedName>
        <fullName evidence="9">Uncharacterized protein</fullName>
    </submittedName>
</protein>
<dbReference type="GO" id="GO:0046872">
    <property type="term" value="F:metal ion binding"/>
    <property type="evidence" value="ECO:0007669"/>
    <property type="project" value="UniProtKB-KW"/>
</dbReference>
<comment type="caution">
    <text evidence="9">The sequence shown here is derived from an EMBL/GenBank/DDBJ whole genome shotgun (WGS) entry which is preliminary data.</text>
</comment>
<feature type="region of interest" description="Disordered" evidence="8">
    <location>
        <begin position="70"/>
        <end position="106"/>
    </location>
</feature>
<evidence type="ECO:0000256" key="4">
    <source>
        <dbReference type="ARBA" id="ARBA00022723"/>
    </source>
</evidence>
<comment type="cofactor">
    <cofactor evidence="1">
        <name>Zn(2+)</name>
        <dbReference type="ChEBI" id="CHEBI:29105"/>
    </cofactor>
</comment>
<evidence type="ECO:0000256" key="6">
    <source>
        <dbReference type="ARBA" id="ARBA00022801"/>
    </source>
</evidence>
<reference evidence="9" key="2">
    <citation type="submission" date="2023-04" db="EMBL/GenBank/DDBJ databases">
        <authorList>
            <person name="Bruccoleri R.E."/>
            <person name="Oakeley E.J."/>
            <person name="Faust A.-M."/>
            <person name="Dessus-Babus S."/>
            <person name="Altorfer M."/>
            <person name="Burckhardt D."/>
            <person name="Oertli M."/>
            <person name="Naumann U."/>
            <person name="Petersen F."/>
            <person name="Wong J."/>
        </authorList>
    </citation>
    <scope>NUCLEOTIDE SEQUENCE</scope>
    <source>
        <strain evidence="9">GSM-AAB239-AS_SAM_17_03QT</strain>
        <tissue evidence="9">Leaf</tissue>
    </source>
</reference>
<keyword evidence="10" id="KW-1185">Reference proteome</keyword>
<evidence type="ECO:0000313" key="10">
    <source>
        <dbReference type="Proteomes" id="UP001140949"/>
    </source>
</evidence>
<gene>
    <name evidence="9" type="ORF">M6B38_137950</name>
</gene>
<dbReference type="GO" id="GO:0004519">
    <property type="term" value="F:endonuclease activity"/>
    <property type="evidence" value="ECO:0007669"/>
    <property type="project" value="UniProtKB-KW"/>
</dbReference>
<dbReference type="PANTHER" id="PTHR46986">
    <property type="entry name" value="ENDORIBONUCLEASE YBEY, CHLOROPLASTIC"/>
    <property type="match status" value="1"/>
</dbReference>
<dbReference type="InterPro" id="IPR023091">
    <property type="entry name" value="MetalPrtase_cat_dom_sf_prd"/>
</dbReference>
<keyword evidence="6" id="KW-0378">Hydrolase</keyword>
<accession>A0AAX6FEG4</accession>
<dbReference type="InterPro" id="IPR002036">
    <property type="entry name" value="YbeY"/>
</dbReference>
<dbReference type="AlphaFoldDB" id="A0AAX6FEG4"/>
<evidence type="ECO:0000256" key="3">
    <source>
        <dbReference type="ARBA" id="ARBA00022722"/>
    </source>
</evidence>
<dbReference type="HAMAP" id="MF_00009">
    <property type="entry name" value="Endoribonucl_YbeY"/>
    <property type="match status" value="1"/>
</dbReference>
<dbReference type="GO" id="GO:0006364">
    <property type="term" value="P:rRNA processing"/>
    <property type="evidence" value="ECO:0007669"/>
    <property type="project" value="InterPro"/>
</dbReference>